<evidence type="ECO:0000256" key="3">
    <source>
        <dbReference type="ARBA" id="ARBA00022989"/>
    </source>
</evidence>
<evidence type="ECO:0000256" key="4">
    <source>
        <dbReference type="ARBA" id="ARBA00023136"/>
    </source>
</evidence>
<dbReference type="SUPFAM" id="SSF81338">
    <property type="entry name" value="Aquaporin-like"/>
    <property type="match status" value="1"/>
</dbReference>
<protein>
    <recommendedName>
        <fullName evidence="8">Aquaporin</fullName>
    </recommendedName>
</protein>
<gene>
    <name evidence="6" type="ORF">RFI_16668</name>
</gene>
<comment type="subcellular location">
    <subcellularLocation>
        <location evidence="1">Membrane</location>
        <topology evidence="1">Multi-pass membrane protein</topology>
    </subcellularLocation>
</comment>
<dbReference type="InterPro" id="IPR000425">
    <property type="entry name" value="MIP"/>
</dbReference>
<keyword evidence="4 5" id="KW-0472">Membrane</keyword>
<dbReference type="OrthoDB" id="3222at2759"/>
<feature type="non-terminal residue" evidence="6">
    <location>
        <position position="1"/>
    </location>
</feature>
<reference evidence="6 7" key="1">
    <citation type="journal article" date="2013" name="Curr. Biol.">
        <title>The Genome of the Foraminiferan Reticulomyxa filosa.</title>
        <authorList>
            <person name="Glockner G."/>
            <person name="Hulsmann N."/>
            <person name="Schleicher M."/>
            <person name="Noegel A.A."/>
            <person name="Eichinger L."/>
            <person name="Gallinger C."/>
            <person name="Pawlowski J."/>
            <person name="Sierra R."/>
            <person name="Euteneuer U."/>
            <person name="Pillet L."/>
            <person name="Moustafa A."/>
            <person name="Platzer M."/>
            <person name="Groth M."/>
            <person name="Szafranski K."/>
            <person name="Schliwa M."/>
        </authorList>
    </citation>
    <scope>NUCLEOTIDE SEQUENCE [LARGE SCALE GENOMIC DNA]</scope>
</reference>
<evidence type="ECO:0008006" key="8">
    <source>
        <dbReference type="Google" id="ProtNLM"/>
    </source>
</evidence>
<dbReference type="AlphaFoldDB" id="X6N471"/>
<dbReference type="GO" id="GO:0015267">
    <property type="term" value="F:channel activity"/>
    <property type="evidence" value="ECO:0007669"/>
    <property type="project" value="InterPro"/>
</dbReference>
<dbReference type="EMBL" id="ASPP01012509">
    <property type="protein sequence ID" value="ETO20549.1"/>
    <property type="molecule type" value="Genomic_DNA"/>
</dbReference>
<keyword evidence="3 5" id="KW-1133">Transmembrane helix</keyword>
<dbReference type="Proteomes" id="UP000023152">
    <property type="component" value="Unassembled WGS sequence"/>
</dbReference>
<name>X6N471_RETFI</name>
<keyword evidence="2 5" id="KW-0812">Transmembrane</keyword>
<sequence>KKKKKDNKYIEFIGTTLMLSAFTVGSISGCILNPAVWVGTVCSASAATKRNEPFYVYNFYVFWLGEFGGGILAGVIYNVFIKVPEADGRALDSETFEIVPDHFENADGDDDDKL</sequence>
<evidence type="ECO:0000256" key="1">
    <source>
        <dbReference type="ARBA" id="ARBA00004141"/>
    </source>
</evidence>
<dbReference type="PRINTS" id="PR00783">
    <property type="entry name" value="MINTRINSICP"/>
</dbReference>
<feature type="transmembrane region" description="Helical" evidence="5">
    <location>
        <begin position="12"/>
        <end position="37"/>
    </location>
</feature>
<evidence type="ECO:0000313" key="7">
    <source>
        <dbReference type="Proteomes" id="UP000023152"/>
    </source>
</evidence>
<comment type="caution">
    <text evidence="6">The sequence shown here is derived from an EMBL/GenBank/DDBJ whole genome shotgun (WGS) entry which is preliminary data.</text>
</comment>
<dbReference type="InterPro" id="IPR023271">
    <property type="entry name" value="Aquaporin-like"/>
</dbReference>
<evidence type="ECO:0000256" key="5">
    <source>
        <dbReference type="SAM" id="Phobius"/>
    </source>
</evidence>
<dbReference type="GO" id="GO:0016020">
    <property type="term" value="C:membrane"/>
    <property type="evidence" value="ECO:0007669"/>
    <property type="project" value="UniProtKB-SubCell"/>
</dbReference>
<dbReference type="Gene3D" id="1.20.1080.10">
    <property type="entry name" value="Glycerol uptake facilitator protein"/>
    <property type="match status" value="1"/>
</dbReference>
<evidence type="ECO:0000256" key="2">
    <source>
        <dbReference type="ARBA" id="ARBA00022692"/>
    </source>
</evidence>
<keyword evidence="7" id="KW-1185">Reference proteome</keyword>
<organism evidence="6 7">
    <name type="scientific">Reticulomyxa filosa</name>
    <dbReference type="NCBI Taxonomy" id="46433"/>
    <lineage>
        <taxon>Eukaryota</taxon>
        <taxon>Sar</taxon>
        <taxon>Rhizaria</taxon>
        <taxon>Retaria</taxon>
        <taxon>Foraminifera</taxon>
        <taxon>Monothalamids</taxon>
        <taxon>Reticulomyxidae</taxon>
        <taxon>Reticulomyxa</taxon>
    </lineage>
</organism>
<accession>X6N471</accession>
<evidence type="ECO:0000313" key="6">
    <source>
        <dbReference type="EMBL" id="ETO20549.1"/>
    </source>
</evidence>
<feature type="transmembrane region" description="Helical" evidence="5">
    <location>
        <begin position="57"/>
        <end position="80"/>
    </location>
</feature>
<proteinExistence type="predicted"/>